<dbReference type="RefSeq" id="XP_067527797.1">
    <property type="nucleotide sequence ID" value="XM_067671507.1"/>
</dbReference>
<gene>
    <name evidence="1" type="ORF">RO3G_16923</name>
</gene>
<protein>
    <submittedName>
        <fullName evidence="1">Uncharacterized protein</fullName>
    </submittedName>
</protein>
<dbReference type="EMBL" id="GG669511">
    <property type="protein sequence ID" value="EIE92401.1"/>
    <property type="molecule type" value="Genomic_DNA"/>
</dbReference>
<keyword evidence="2" id="KW-1185">Reference proteome</keyword>
<organism evidence="1 2">
    <name type="scientific">Rhizopus delemar (strain RA 99-880 / ATCC MYA-4621 / FGSC 9543 / NRRL 43880)</name>
    <name type="common">Mucormycosis agent</name>
    <name type="synonym">Rhizopus arrhizus var. delemar</name>
    <dbReference type="NCBI Taxonomy" id="246409"/>
    <lineage>
        <taxon>Eukaryota</taxon>
        <taxon>Fungi</taxon>
        <taxon>Fungi incertae sedis</taxon>
        <taxon>Mucoromycota</taxon>
        <taxon>Mucoromycotina</taxon>
        <taxon>Mucoromycetes</taxon>
        <taxon>Mucorales</taxon>
        <taxon>Mucorineae</taxon>
        <taxon>Rhizopodaceae</taxon>
        <taxon>Rhizopus</taxon>
    </lineage>
</organism>
<accession>I1CVC1</accession>
<dbReference type="InParanoid" id="I1CVC1"/>
<dbReference type="VEuPathDB" id="FungiDB:RO3G_16923"/>
<dbReference type="AlphaFoldDB" id="I1CVC1"/>
<evidence type="ECO:0000313" key="1">
    <source>
        <dbReference type="EMBL" id="EIE92401.1"/>
    </source>
</evidence>
<reference evidence="1 2" key="1">
    <citation type="journal article" date="2009" name="PLoS Genet.">
        <title>Genomic analysis of the basal lineage fungus Rhizopus oryzae reveals a whole-genome duplication.</title>
        <authorList>
            <person name="Ma L.-J."/>
            <person name="Ibrahim A.S."/>
            <person name="Skory C."/>
            <person name="Grabherr M.G."/>
            <person name="Burger G."/>
            <person name="Butler M."/>
            <person name="Elias M."/>
            <person name="Idnurm A."/>
            <person name="Lang B.F."/>
            <person name="Sone T."/>
            <person name="Abe A."/>
            <person name="Calvo S.E."/>
            <person name="Corrochano L.M."/>
            <person name="Engels R."/>
            <person name="Fu J."/>
            <person name="Hansberg W."/>
            <person name="Kim J.-M."/>
            <person name="Kodira C.D."/>
            <person name="Koehrsen M.J."/>
            <person name="Liu B."/>
            <person name="Miranda-Saavedra D."/>
            <person name="O'Leary S."/>
            <person name="Ortiz-Castellanos L."/>
            <person name="Poulter R."/>
            <person name="Rodriguez-Romero J."/>
            <person name="Ruiz-Herrera J."/>
            <person name="Shen Y.-Q."/>
            <person name="Zeng Q."/>
            <person name="Galagan J."/>
            <person name="Birren B.W."/>
            <person name="Cuomo C.A."/>
            <person name="Wickes B.L."/>
        </authorList>
    </citation>
    <scope>NUCLEOTIDE SEQUENCE [LARGE SCALE GENOMIC DNA]</scope>
    <source>
        <strain evidence="2">RA 99-880 / ATCC MYA-4621 / FGSC 9543 / NRRL 43880</strain>
    </source>
</reference>
<proteinExistence type="predicted"/>
<dbReference type="Proteomes" id="UP000009138">
    <property type="component" value="Unassembled WGS sequence"/>
</dbReference>
<sequence>MTACKGVHPVVPPVLTRKYIRLLVLKGDIQTARAWHRQKDIRIGVLIDEDRQYSPMKQNLVFGAPMVSNTIGQELAAYCDHITSTLQ</sequence>
<name>I1CVC1_RHIO9</name>
<evidence type="ECO:0000313" key="2">
    <source>
        <dbReference type="Proteomes" id="UP000009138"/>
    </source>
</evidence>
<dbReference type="GeneID" id="93623888"/>